<evidence type="ECO:0000256" key="3">
    <source>
        <dbReference type="ARBA" id="ARBA00022737"/>
    </source>
</evidence>
<organism evidence="9 10">
    <name type="scientific">Chironomus riparius</name>
    <dbReference type="NCBI Taxonomy" id="315576"/>
    <lineage>
        <taxon>Eukaryota</taxon>
        <taxon>Metazoa</taxon>
        <taxon>Ecdysozoa</taxon>
        <taxon>Arthropoda</taxon>
        <taxon>Hexapoda</taxon>
        <taxon>Insecta</taxon>
        <taxon>Pterygota</taxon>
        <taxon>Neoptera</taxon>
        <taxon>Endopterygota</taxon>
        <taxon>Diptera</taxon>
        <taxon>Nematocera</taxon>
        <taxon>Chironomoidea</taxon>
        <taxon>Chironomidae</taxon>
        <taxon>Chironominae</taxon>
        <taxon>Chironomus</taxon>
    </lineage>
</organism>
<name>A0A9N9S102_9DIPT</name>
<dbReference type="InterPro" id="IPR050331">
    <property type="entry name" value="Zinc_finger"/>
</dbReference>
<protein>
    <recommendedName>
        <fullName evidence="8">C2H2-type domain-containing protein</fullName>
    </recommendedName>
</protein>
<dbReference type="PROSITE" id="PS00028">
    <property type="entry name" value="ZINC_FINGER_C2H2_1"/>
    <property type="match status" value="13"/>
</dbReference>
<evidence type="ECO:0000256" key="4">
    <source>
        <dbReference type="ARBA" id="ARBA00022771"/>
    </source>
</evidence>
<feature type="domain" description="C2H2-type" evidence="8">
    <location>
        <begin position="445"/>
        <end position="472"/>
    </location>
</feature>
<evidence type="ECO:0000256" key="2">
    <source>
        <dbReference type="ARBA" id="ARBA00022723"/>
    </source>
</evidence>
<evidence type="ECO:0000313" key="9">
    <source>
        <dbReference type="EMBL" id="CAG9808797.1"/>
    </source>
</evidence>
<dbReference type="GO" id="GO:0005634">
    <property type="term" value="C:nucleus"/>
    <property type="evidence" value="ECO:0007669"/>
    <property type="project" value="UniProtKB-SubCell"/>
</dbReference>
<dbReference type="GO" id="GO:0010468">
    <property type="term" value="P:regulation of gene expression"/>
    <property type="evidence" value="ECO:0007669"/>
    <property type="project" value="TreeGrafter"/>
</dbReference>
<feature type="domain" description="C2H2-type" evidence="8">
    <location>
        <begin position="65"/>
        <end position="87"/>
    </location>
</feature>
<dbReference type="OrthoDB" id="7758866at2759"/>
<proteinExistence type="predicted"/>
<dbReference type="InterPro" id="IPR013087">
    <property type="entry name" value="Znf_C2H2_type"/>
</dbReference>
<feature type="domain" description="C2H2-type" evidence="8">
    <location>
        <begin position="132"/>
        <end position="159"/>
    </location>
</feature>
<reference evidence="9" key="1">
    <citation type="submission" date="2022-01" db="EMBL/GenBank/DDBJ databases">
        <authorList>
            <person name="King R."/>
        </authorList>
    </citation>
    <scope>NUCLEOTIDE SEQUENCE</scope>
</reference>
<feature type="domain" description="C2H2-type" evidence="8">
    <location>
        <begin position="388"/>
        <end position="415"/>
    </location>
</feature>
<reference evidence="9" key="2">
    <citation type="submission" date="2022-10" db="EMBL/GenBank/DDBJ databases">
        <authorList>
            <consortium name="ENA_rothamsted_submissions"/>
            <consortium name="culmorum"/>
            <person name="King R."/>
        </authorList>
    </citation>
    <scope>NUCLEOTIDE SEQUENCE</scope>
</reference>
<keyword evidence="2" id="KW-0479">Metal-binding</keyword>
<dbReference type="FunFam" id="3.30.160.60:FF:000446">
    <property type="entry name" value="Zinc finger protein"/>
    <property type="match status" value="1"/>
</dbReference>
<dbReference type="InterPro" id="IPR036236">
    <property type="entry name" value="Znf_C2H2_sf"/>
</dbReference>
<dbReference type="Gene3D" id="3.30.160.60">
    <property type="entry name" value="Classic Zinc Finger"/>
    <property type="match status" value="9"/>
</dbReference>
<dbReference type="PANTHER" id="PTHR16515">
    <property type="entry name" value="PR DOMAIN ZINC FINGER PROTEIN"/>
    <property type="match status" value="1"/>
</dbReference>
<evidence type="ECO:0000256" key="1">
    <source>
        <dbReference type="ARBA" id="ARBA00004123"/>
    </source>
</evidence>
<evidence type="ECO:0000256" key="6">
    <source>
        <dbReference type="ARBA" id="ARBA00023242"/>
    </source>
</evidence>
<dbReference type="EMBL" id="OU895879">
    <property type="protein sequence ID" value="CAG9808797.1"/>
    <property type="molecule type" value="Genomic_DNA"/>
</dbReference>
<dbReference type="AlphaFoldDB" id="A0A9N9S102"/>
<evidence type="ECO:0000313" key="10">
    <source>
        <dbReference type="Proteomes" id="UP001153620"/>
    </source>
</evidence>
<feature type="domain" description="C2H2-type" evidence="8">
    <location>
        <begin position="354"/>
        <end position="382"/>
    </location>
</feature>
<feature type="domain" description="C2H2-type" evidence="8">
    <location>
        <begin position="295"/>
        <end position="323"/>
    </location>
</feature>
<dbReference type="SUPFAM" id="SSF57667">
    <property type="entry name" value="beta-beta-alpha zinc fingers"/>
    <property type="match status" value="7"/>
</dbReference>
<evidence type="ECO:0000256" key="7">
    <source>
        <dbReference type="PROSITE-ProRule" id="PRU00042"/>
    </source>
</evidence>
<accession>A0A9N9S102</accession>
<feature type="domain" description="C2H2-type" evidence="8">
    <location>
        <begin position="36"/>
        <end position="64"/>
    </location>
</feature>
<feature type="domain" description="C2H2-type" evidence="8">
    <location>
        <begin position="92"/>
        <end position="120"/>
    </location>
</feature>
<evidence type="ECO:0000256" key="5">
    <source>
        <dbReference type="ARBA" id="ARBA00022833"/>
    </source>
</evidence>
<keyword evidence="10" id="KW-1185">Reference proteome</keyword>
<keyword evidence="3" id="KW-0677">Repeat</keyword>
<keyword evidence="4 7" id="KW-0863">Zinc-finger</keyword>
<dbReference type="Pfam" id="PF13912">
    <property type="entry name" value="zf-C2H2_6"/>
    <property type="match status" value="2"/>
</dbReference>
<sequence>MEPCLATVCDSCGKQFSNVYTLNAHKRQVHENKKPYECNKCTKSFSTKYKLNRHTQGIHSDVRDKFCEICGHAFKTREMLIKHHRTHFKGPFTCQKCNEVFKYKASFDYHFKIKHETKEPSELKTNDKVKSFECKICLKVYKNFKSLQNHEENHNKGSENKVKRAALETFVCYFCNKNFDHKQDFEVHLTSHEDDLEYRIESMIVEESSDINNIIIEQESEMEYIQEDSLDIADRAIKQEQLPEIIVDACHSFEEVTETVDALIKEENVDHQIISFHSLEFKPKQRIKKENFEKIICDICGMLFMNKSHLRRHHARKHRDKSEFKYECDICAAKFLLRYDLQRHMIKHNSVRDIECPQCQKQFKTKSSLDCHIKSIHDRSRSKSEKQFVCNICSRSYFHKRHLDYHTRKHTDDRRYGCDKCDKSFLYSDAVKWHQIRVHKEPPPFVCNLCHKKFIHFKTFETHSKEHNEETGSLSVTCPICKKKISEKRHLPRHVRTHLKKGFSCHFCHESFKERFQLTKHLLQCEDKHNKEVEIIYESFVEQE</sequence>
<dbReference type="Proteomes" id="UP001153620">
    <property type="component" value="Chromosome 3"/>
</dbReference>
<dbReference type="PROSITE" id="PS50157">
    <property type="entry name" value="ZINC_FINGER_C2H2_2"/>
    <property type="match status" value="14"/>
</dbReference>
<dbReference type="Pfam" id="PF00096">
    <property type="entry name" value="zf-C2H2"/>
    <property type="match status" value="3"/>
</dbReference>
<dbReference type="SMART" id="SM00355">
    <property type="entry name" value="ZnF_C2H2"/>
    <property type="match status" value="14"/>
</dbReference>
<feature type="domain" description="C2H2-type" evidence="8">
    <location>
        <begin position="7"/>
        <end position="35"/>
    </location>
</feature>
<keyword evidence="5" id="KW-0862">Zinc</keyword>
<gene>
    <name evidence="9" type="ORF">CHIRRI_LOCUS11633</name>
</gene>
<dbReference type="GO" id="GO:0008270">
    <property type="term" value="F:zinc ion binding"/>
    <property type="evidence" value="ECO:0007669"/>
    <property type="project" value="UniProtKB-KW"/>
</dbReference>
<evidence type="ECO:0000259" key="8">
    <source>
        <dbReference type="PROSITE" id="PS50157"/>
    </source>
</evidence>
<feature type="domain" description="C2H2-type" evidence="8">
    <location>
        <begin position="416"/>
        <end position="444"/>
    </location>
</feature>
<keyword evidence="6" id="KW-0539">Nucleus</keyword>
<feature type="domain" description="C2H2-type" evidence="8">
    <location>
        <begin position="326"/>
        <end position="353"/>
    </location>
</feature>
<dbReference type="PANTHER" id="PTHR16515:SF66">
    <property type="entry name" value="C2H2-TYPE DOMAIN-CONTAINING PROTEIN"/>
    <property type="match status" value="1"/>
</dbReference>
<feature type="domain" description="C2H2-type" evidence="8">
    <location>
        <begin position="170"/>
        <end position="197"/>
    </location>
</feature>
<feature type="domain" description="C2H2-type" evidence="8">
    <location>
        <begin position="476"/>
        <end position="498"/>
    </location>
</feature>
<feature type="domain" description="C2H2-type" evidence="8">
    <location>
        <begin position="503"/>
        <end position="534"/>
    </location>
</feature>
<comment type="subcellular location">
    <subcellularLocation>
        <location evidence="1">Nucleus</location>
    </subcellularLocation>
</comment>